<sequence length="143" mass="15820">MSYSITLRVYQTNRDRGYFSIVEKTVWHFANGGTWSEANGAHTLTQGGSGTSGVLRFLSTKGERITVAVGVHNYKRWCDVVTGLKPDETALVINPQYYNNGGRDYVREKQLAEYSVTSAIGTKVEVVYTVAEGNNLEANVIFS</sequence>
<dbReference type="EMBL" id="AF338359">
    <property type="protein sequence ID" value="AAL73235.1"/>
    <property type="molecule type" value="mRNA"/>
</dbReference>
<accession>Q8WZC9</accession>
<evidence type="ECO:0007829" key="2">
    <source>
        <dbReference type="PDB" id="1X99"/>
    </source>
</evidence>
<dbReference type="SMR" id="Q8WZC9"/>
<dbReference type="SUPFAM" id="SSF63724">
    <property type="entry name" value="Cytolysin/lectin"/>
    <property type="match status" value="1"/>
</dbReference>
<evidence type="ECO:0000313" key="1">
    <source>
        <dbReference type="EMBL" id="AAL73236.1"/>
    </source>
</evidence>
<protein>
    <submittedName>
        <fullName evidence="1">Lectin</fullName>
    </submittedName>
</protein>
<dbReference type="InterPro" id="IPR015926">
    <property type="entry name" value="Cytolysin/lectin"/>
</dbReference>
<dbReference type="PDB" id="1X99">
    <property type="method" value="X-ray"/>
    <property type="resolution" value="1.40 A"/>
    <property type="chains" value="A/B=1-143"/>
</dbReference>
<dbReference type="Gene3D" id="2.60.270.20">
    <property type="entry name" value="Cytolysin/lectin"/>
    <property type="match status" value="1"/>
</dbReference>
<reference evidence="2 3" key="2">
    <citation type="journal article" date="2004" name="J. Mol. Biol.">
        <title>A new lectin family with structure similarity to actinoporins revealed by the crystal structure of Xerocomus chrysenteron lectin XCL.</title>
        <authorList>
            <person name="Birck C."/>
            <person name="Damian L."/>
            <person name="Marty-Detraves C."/>
            <person name="Lougarre A."/>
            <person name="Schulze-Briese C."/>
            <person name="Koehl P."/>
            <person name="Fournier D."/>
            <person name="Paquereau L."/>
            <person name="Samama J.P."/>
        </authorList>
    </citation>
    <scope>X-RAY CRYSTALLOGRAPHY (1.40 ANGSTROMS)</scope>
</reference>
<dbReference type="PDBsum" id="1XI0"/>
<dbReference type="PDBsum" id="1X99"/>
<reference evidence="1" key="1">
    <citation type="journal article" date="2003" name="Biochim. Biophys. Acta">
        <title>Xerocomus chrysenteron lectin: identification of a new pesticidal protein.</title>
        <authorList>
            <person name="Trigueros V."/>
            <person name="Lougarre A."/>
            <person name="Ali-Ahmed D."/>
            <person name="Rahbe Y."/>
            <person name="Guillot J."/>
            <person name="Chavant L."/>
            <person name="Fournier D."/>
            <person name="Paquereau L."/>
        </authorList>
    </citation>
    <scope>NUCLEOTIDE SEQUENCE</scope>
</reference>
<dbReference type="Pfam" id="PF07367">
    <property type="entry name" value="FB_lectin"/>
    <property type="match status" value="1"/>
</dbReference>
<keyword evidence="2 3" id="KW-0002">3D-structure</keyword>
<proteinExistence type="evidence at protein level"/>
<dbReference type="PDB" id="1XI0">
    <property type="method" value="X-ray"/>
    <property type="resolution" value="2.00 A"/>
    <property type="chains" value="A/B=1-143"/>
</dbReference>
<name>Q8WZC9_9AGAM</name>
<evidence type="ECO:0007829" key="3">
    <source>
        <dbReference type="PDB" id="1XI0"/>
    </source>
</evidence>
<organism evidence="1">
    <name type="scientific">Xerocomellus chrysenteron</name>
    <dbReference type="NCBI Taxonomy" id="1354920"/>
    <lineage>
        <taxon>Eukaryota</taxon>
        <taxon>Fungi</taxon>
        <taxon>Dikarya</taxon>
        <taxon>Basidiomycota</taxon>
        <taxon>Agaricomycotina</taxon>
        <taxon>Agaricomycetes</taxon>
        <taxon>Agaricomycetidae</taxon>
        <taxon>Boletales</taxon>
        <taxon>Boletineae</taxon>
        <taxon>Boletaceae</taxon>
        <taxon>Boletoideae</taxon>
        <taxon>Xerocomellus</taxon>
    </lineage>
</organism>
<dbReference type="InterPro" id="IPR009960">
    <property type="entry name" value="Fruit_body_lectin_fun"/>
</dbReference>
<dbReference type="AlphaFoldDB" id="Q8WZC9"/>
<dbReference type="EMBL" id="AF338360">
    <property type="protein sequence ID" value="AAL73236.1"/>
    <property type="molecule type" value="Genomic_DNA"/>
</dbReference>